<proteinExistence type="predicted"/>
<dbReference type="InterPro" id="IPR011660">
    <property type="entry name" value="VapB-like"/>
</dbReference>
<accession>A0ABU0WJK0</accession>
<dbReference type="EMBL" id="JAUJFI010000085">
    <property type="protein sequence ID" value="MDQ2104400.1"/>
    <property type="molecule type" value="Genomic_DNA"/>
</dbReference>
<keyword evidence="2" id="KW-1185">Reference proteome</keyword>
<comment type="caution">
    <text evidence="1">The sequence shown here is derived from an EMBL/GenBank/DDBJ whole genome shotgun (WGS) entry which is preliminary data.</text>
</comment>
<evidence type="ECO:0000313" key="2">
    <source>
        <dbReference type="Proteomes" id="UP001227317"/>
    </source>
</evidence>
<protein>
    <submittedName>
        <fullName evidence="1">Type II toxin-antitoxin system VapB family antitoxin</fullName>
    </submittedName>
</protein>
<dbReference type="RefSeq" id="WP_306708144.1">
    <property type="nucleotide sequence ID" value="NZ_JAUJFI010000085.1"/>
</dbReference>
<dbReference type="Pfam" id="PF07704">
    <property type="entry name" value="PSK_trans_fac"/>
    <property type="match status" value="1"/>
</dbReference>
<evidence type="ECO:0000313" key="1">
    <source>
        <dbReference type="EMBL" id="MDQ2104400.1"/>
    </source>
</evidence>
<name>A0ABU0WJK0_9PROT</name>
<dbReference type="Proteomes" id="UP001227317">
    <property type="component" value="Unassembled WGS sequence"/>
</dbReference>
<sequence length="159" mass="17769">MLTVRNPEAERIAYDLASRRGQAVDEVVLTALRAEWSRLEAPVQPTGKPLTDPAEVLARVRRIVADIDRLPVLDDRNPNDILGYDETGAFDGHRQLGDHRHPARRAGARCLLGRHGRRPEPLKADCDPLWTATAVPVAHATEARRRMRRYESKANGSSL</sequence>
<gene>
    <name evidence="1" type="ORF">QSG27_16995</name>
</gene>
<reference evidence="1 2" key="1">
    <citation type="submission" date="2023-06" db="EMBL/GenBank/DDBJ databases">
        <title>Azospirillum isscasensis sp.nov, a bacterium isolated from rhizosphere soil of rice.</title>
        <authorList>
            <person name="Wang H."/>
        </authorList>
    </citation>
    <scope>NUCLEOTIDE SEQUENCE [LARGE SCALE GENOMIC DNA]</scope>
    <source>
        <strain evidence="1 2">C340-1</strain>
    </source>
</reference>
<organism evidence="1 2">
    <name type="scientific">Azospirillum isscasi</name>
    <dbReference type="NCBI Taxonomy" id="3053926"/>
    <lineage>
        <taxon>Bacteria</taxon>
        <taxon>Pseudomonadati</taxon>
        <taxon>Pseudomonadota</taxon>
        <taxon>Alphaproteobacteria</taxon>
        <taxon>Rhodospirillales</taxon>
        <taxon>Azospirillaceae</taxon>
        <taxon>Azospirillum</taxon>
    </lineage>
</organism>